<evidence type="ECO:0000313" key="1">
    <source>
        <dbReference type="EMBL" id="KAL2052664.1"/>
    </source>
</evidence>
<name>A0ABR4B477_9LECA</name>
<keyword evidence="2" id="KW-1185">Reference proteome</keyword>
<evidence type="ECO:0000313" key="2">
    <source>
        <dbReference type="Proteomes" id="UP001590951"/>
    </source>
</evidence>
<proteinExistence type="predicted"/>
<accession>A0ABR4B477</accession>
<organism evidence="1 2">
    <name type="scientific">Lepraria finkii</name>
    <dbReference type="NCBI Taxonomy" id="1340010"/>
    <lineage>
        <taxon>Eukaryota</taxon>
        <taxon>Fungi</taxon>
        <taxon>Dikarya</taxon>
        <taxon>Ascomycota</taxon>
        <taxon>Pezizomycotina</taxon>
        <taxon>Lecanoromycetes</taxon>
        <taxon>OSLEUM clade</taxon>
        <taxon>Lecanoromycetidae</taxon>
        <taxon>Lecanorales</taxon>
        <taxon>Lecanorineae</taxon>
        <taxon>Stereocaulaceae</taxon>
        <taxon>Lepraria</taxon>
    </lineage>
</organism>
<dbReference type="Proteomes" id="UP001590951">
    <property type="component" value="Unassembled WGS sequence"/>
</dbReference>
<sequence>MAEQWSREEAIHLSRPNFHMNDENCDLCSDPRGVLTTALPTLLAAHHYAHHHALKADHTRHPQYLNTEISTTAIKSKIVPQALYPPTTISFKGQKRGKKRGIP</sequence>
<protein>
    <submittedName>
        <fullName evidence="1">Uncharacterized protein</fullName>
    </submittedName>
</protein>
<comment type="caution">
    <text evidence="1">The sequence shown here is derived from an EMBL/GenBank/DDBJ whole genome shotgun (WGS) entry which is preliminary data.</text>
</comment>
<reference evidence="1 2" key="1">
    <citation type="submission" date="2024-09" db="EMBL/GenBank/DDBJ databases">
        <title>Rethinking Asexuality: The Enigmatic Case of Functional Sexual Genes in Lepraria (Stereocaulaceae).</title>
        <authorList>
            <person name="Doellman M."/>
            <person name="Sun Y."/>
            <person name="Barcenas-Pena A."/>
            <person name="Lumbsch H.T."/>
            <person name="Grewe F."/>
        </authorList>
    </citation>
    <scope>NUCLEOTIDE SEQUENCE [LARGE SCALE GENOMIC DNA]</scope>
    <source>
        <strain evidence="1 2">Grewe 0041</strain>
    </source>
</reference>
<dbReference type="EMBL" id="JBHFEH010000026">
    <property type="protein sequence ID" value="KAL2052664.1"/>
    <property type="molecule type" value="Genomic_DNA"/>
</dbReference>
<gene>
    <name evidence="1" type="ORF">ABVK25_007224</name>
</gene>